<keyword evidence="1" id="KW-0175">Coiled coil</keyword>
<dbReference type="GO" id="GO:0045931">
    <property type="term" value="P:positive regulation of mitotic cell cycle"/>
    <property type="evidence" value="ECO:0007669"/>
    <property type="project" value="TreeGrafter"/>
</dbReference>
<accession>A0A091E3X3</accession>
<dbReference type="GO" id="GO:0007099">
    <property type="term" value="P:centriole replication"/>
    <property type="evidence" value="ECO:0007669"/>
    <property type="project" value="TreeGrafter"/>
</dbReference>
<dbReference type="GO" id="GO:0034451">
    <property type="term" value="C:centriolar satellite"/>
    <property type="evidence" value="ECO:0007669"/>
    <property type="project" value="TreeGrafter"/>
</dbReference>
<dbReference type="PANTHER" id="PTHR46725:SF1">
    <property type="entry name" value="COILED-COIL DOMAIN-CONTAINING PROTEIN 57"/>
    <property type="match status" value="1"/>
</dbReference>
<feature type="non-terminal residue" evidence="2">
    <location>
        <position position="1"/>
    </location>
</feature>
<evidence type="ECO:0000313" key="3">
    <source>
        <dbReference type="Proteomes" id="UP000052976"/>
    </source>
</evidence>
<name>A0A091E3X3_CORBR</name>
<dbReference type="PANTHER" id="PTHR46725">
    <property type="entry name" value="COILED-COIL DOMAIN-CONTAINING PROTEIN 57"/>
    <property type="match status" value="1"/>
</dbReference>
<dbReference type="GO" id="GO:0005814">
    <property type="term" value="C:centriole"/>
    <property type="evidence" value="ECO:0007669"/>
    <property type="project" value="TreeGrafter"/>
</dbReference>
<evidence type="ECO:0000313" key="2">
    <source>
        <dbReference type="EMBL" id="KFO52918.1"/>
    </source>
</evidence>
<dbReference type="GO" id="GO:0007020">
    <property type="term" value="P:microtubule nucleation"/>
    <property type="evidence" value="ECO:0007669"/>
    <property type="project" value="TreeGrafter"/>
</dbReference>
<dbReference type="EMBL" id="KK717885">
    <property type="protein sequence ID" value="KFO52918.1"/>
    <property type="molecule type" value="Genomic_DNA"/>
</dbReference>
<dbReference type="GO" id="GO:0005876">
    <property type="term" value="C:spindle microtubule"/>
    <property type="evidence" value="ECO:0007669"/>
    <property type="project" value="TreeGrafter"/>
</dbReference>
<dbReference type="GO" id="GO:0060271">
    <property type="term" value="P:cilium assembly"/>
    <property type="evidence" value="ECO:0007669"/>
    <property type="project" value="TreeGrafter"/>
</dbReference>
<sequence>QIFQYDDKSSLYKDIPALEIKKLQEQNASLRNAITQMRKEMESLDEQMLSSL</sequence>
<reference evidence="2 3" key="1">
    <citation type="submission" date="2014-04" db="EMBL/GenBank/DDBJ databases">
        <title>Genome evolution of avian class.</title>
        <authorList>
            <person name="Zhang G."/>
            <person name="Li C."/>
        </authorList>
    </citation>
    <scope>NUCLEOTIDE SEQUENCE [LARGE SCALE GENOMIC DNA]</scope>
    <source>
        <strain evidence="2">BGI_N302</strain>
    </source>
</reference>
<keyword evidence="3" id="KW-1185">Reference proteome</keyword>
<dbReference type="Proteomes" id="UP000052976">
    <property type="component" value="Unassembled WGS sequence"/>
</dbReference>
<proteinExistence type="predicted"/>
<feature type="coiled-coil region" evidence="1">
    <location>
        <begin position="20"/>
        <end position="47"/>
    </location>
</feature>
<dbReference type="InterPro" id="IPR042481">
    <property type="entry name" value="CCDC57"/>
</dbReference>
<organism evidence="2 3">
    <name type="scientific">Corvus brachyrhynchos</name>
    <name type="common">American crow</name>
    <dbReference type="NCBI Taxonomy" id="85066"/>
    <lineage>
        <taxon>Eukaryota</taxon>
        <taxon>Metazoa</taxon>
        <taxon>Chordata</taxon>
        <taxon>Craniata</taxon>
        <taxon>Vertebrata</taxon>
        <taxon>Euteleostomi</taxon>
        <taxon>Archelosauria</taxon>
        <taxon>Archosauria</taxon>
        <taxon>Dinosauria</taxon>
        <taxon>Saurischia</taxon>
        <taxon>Theropoda</taxon>
        <taxon>Coelurosauria</taxon>
        <taxon>Aves</taxon>
        <taxon>Neognathae</taxon>
        <taxon>Neoaves</taxon>
        <taxon>Telluraves</taxon>
        <taxon>Australaves</taxon>
        <taxon>Passeriformes</taxon>
        <taxon>Corvoidea</taxon>
        <taxon>Corvidae</taxon>
        <taxon>Corvus</taxon>
    </lineage>
</organism>
<feature type="non-terminal residue" evidence="2">
    <location>
        <position position="52"/>
    </location>
</feature>
<evidence type="ECO:0000256" key="1">
    <source>
        <dbReference type="SAM" id="Coils"/>
    </source>
</evidence>
<dbReference type="AlphaFoldDB" id="A0A091E3X3"/>
<gene>
    <name evidence="2" type="ORF">N302_09239</name>
</gene>
<protein>
    <submittedName>
        <fullName evidence="2">Coiled-coil domain-containing protein 57</fullName>
    </submittedName>
</protein>
<dbReference type="STRING" id="85066.A0A091E3X3"/>